<evidence type="ECO:0000313" key="3">
    <source>
        <dbReference type="Proteomes" id="UP001164064"/>
    </source>
</evidence>
<gene>
    <name evidence="2" type="ORF">LSO60_13975</name>
</gene>
<dbReference type="AlphaFoldDB" id="A0AA46NBB1"/>
<protein>
    <submittedName>
        <fullName evidence="2">Uncharacterized protein</fullName>
    </submittedName>
</protein>
<feature type="transmembrane region" description="Helical" evidence="1">
    <location>
        <begin position="63"/>
        <end position="84"/>
    </location>
</feature>
<organism evidence="2 3">
    <name type="scientific">Acinetobacter ursingii</name>
    <dbReference type="NCBI Taxonomy" id="108980"/>
    <lineage>
        <taxon>Bacteria</taxon>
        <taxon>Pseudomonadati</taxon>
        <taxon>Pseudomonadota</taxon>
        <taxon>Gammaproteobacteria</taxon>
        <taxon>Moraxellales</taxon>
        <taxon>Moraxellaceae</taxon>
        <taxon>Acinetobacter</taxon>
    </lineage>
</organism>
<keyword evidence="1" id="KW-0812">Transmembrane</keyword>
<feature type="transmembrane region" description="Helical" evidence="1">
    <location>
        <begin position="91"/>
        <end position="111"/>
    </location>
</feature>
<evidence type="ECO:0000313" key="2">
    <source>
        <dbReference type="EMBL" id="UYF71333.1"/>
    </source>
</evidence>
<proteinExistence type="predicted"/>
<dbReference type="Proteomes" id="UP001164064">
    <property type="component" value="Chromosome"/>
</dbReference>
<evidence type="ECO:0000256" key="1">
    <source>
        <dbReference type="SAM" id="Phobius"/>
    </source>
</evidence>
<keyword evidence="1" id="KW-0472">Membrane</keyword>
<feature type="transmembrane region" description="Helical" evidence="1">
    <location>
        <begin position="21"/>
        <end position="43"/>
    </location>
</feature>
<dbReference type="RefSeq" id="WP_151831680.1">
    <property type="nucleotide sequence ID" value="NZ_BKVY01000005.1"/>
</dbReference>
<dbReference type="EMBL" id="CP089051">
    <property type="protein sequence ID" value="UYF71333.1"/>
    <property type="molecule type" value="Genomic_DNA"/>
</dbReference>
<reference evidence="2" key="1">
    <citation type="journal article" date="2022" name="J Glob Antimicrob Resist">
        <title>Comparative analysis of IMP-4- and OXA-58-containing plasmids of three carbapenemase-producing Acinetobacter ursingii strains in the Netherlands.</title>
        <authorList>
            <person name="Hendrickx A.P.A."/>
            <person name="Schade R.P."/>
            <person name="Landman F."/>
            <person name="Bosch T."/>
            <person name="Schouls L.M."/>
            <person name="van Dijk K."/>
        </authorList>
    </citation>
    <scope>NUCLEOTIDE SEQUENCE</scope>
    <source>
        <strain evidence="2">RIVM_C010559</strain>
    </source>
</reference>
<accession>A0AA46NBB1</accession>
<sequence length="113" mass="12329">MNNNRNLDNGIRKKPAPHDISIAKTVTYLLLGIPASMCIGAIFAQVSTMYMDKLEGAAGQAAITIFIIISVVCYLISLILLPIFSKKKPEVLSATLNIFGLLTFIFLMIVLTI</sequence>
<keyword evidence="1" id="KW-1133">Transmembrane helix</keyword>
<name>A0AA46NBB1_9GAMM</name>